<dbReference type="AlphaFoldDB" id="A0A0M3JRH2"/>
<feature type="region of interest" description="Disordered" evidence="1">
    <location>
        <begin position="140"/>
        <end position="163"/>
    </location>
</feature>
<dbReference type="OrthoDB" id="427924at2759"/>
<evidence type="ECO:0000313" key="5">
    <source>
        <dbReference type="WBParaSite" id="ASIM_0001033201-mRNA-1"/>
    </source>
</evidence>
<reference evidence="3 4" key="2">
    <citation type="submission" date="2018-11" db="EMBL/GenBank/DDBJ databases">
        <authorList>
            <consortium name="Pathogen Informatics"/>
        </authorList>
    </citation>
    <scope>NUCLEOTIDE SEQUENCE [LARGE SCALE GENOMIC DNA]</scope>
</reference>
<dbReference type="Pfam" id="PF23309">
    <property type="entry name" value="DUF7083"/>
    <property type="match status" value="1"/>
</dbReference>
<feature type="domain" description="DUF7083" evidence="2">
    <location>
        <begin position="63"/>
        <end position="93"/>
    </location>
</feature>
<sequence length="241" mass="27415">MNDINDSSSTTAEPLVMLLQQQPQQMQQFSTVLTLLQQQMADHRTNTPRQPSTVIASSAMDSVLKNTITTFSYAPDEDITFAAWYKRYEDIFKLLNKIDSDNQVTLNSLIAHYRHLVTLKRDTKTVEHSSGLHATVNKTKLRHKPRSAQINHPSKPTRPKDCSTKNIPESPCWQCGGVHYVKDCSYNQHKCTTCGIVGHKEGYCNFNRKHNQRSRHIARPAFTASSHHKTLINDADIPLFN</sequence>
<name>A0A0M3JRH2_ANISI</name>
<dbReference type="EMBL" id="UYRR01030982">
    <property type="protein sequence ID" value="VDK42288.1"/>
    <property type="molecule type" value="Genomic_DNA"/>
</dbReference>
<evidence type="ECO:0000313" key="4">
    <source>
        <dbReference type="Proteomes" id="UP000267096"/>
    </source>
</evidence>
<protein>
    <submittedName>
        <fullName evidence="5">CCHC-type domain-containing protein</fullName>
    </submittedName>
</protein>
<dbReference type="InterPro" id="IPR055510">
    <property type="entry name" value="DUF7083"/>
</dbReference>
<accession>A0A0M3JRH2</accession>
<evidence type="ECO:0000256" key="1">
    <source>
        <dbReference type="SAM" id="MobiDB-lite"/>
    </source>
</evidence>
<gene>
    <name evidence="3" type="ORF">ASIM_LOCUS10063</name>
</gene>
<proteinExistence type="predicted"/>
<dbReference type="WBParaSite" id="ASIM_0001033201-mRNA-1">
    <property type="protein sequence ID" value="ASIM_0001033201-mRNA-1"/>
    <property type="gene ID" value="ASIM_0001033201"/>
</dbReference>
<evidence type="ECO:0000259" key="2">
    <source>
        <dbReference type="Pfam" id="PF23309"/>
    </source>
</evidence>
<keyword evidence="4" id="KW-1185">Reference proteome</keyword>
<reference evidence="5" key="1">
    <citation type="submission" date="2017-02" db="UniProtKB">
        <authorList>
            <consortium name="WormBaseParasite"/>
        </authorList>
    </citation>
    <scope>IDENTIFICATION</scope>
</reference>
<organism evidence="5">
    <name type="scientific">Anisakis simplex</name>
    <name type="common">Herring worm</name>
    <dbReference type="NCBI Taxonomy" id="6269"/>
    <lineage>
        <taxon>Eukaryota</taxon>
        <taxon>Metazoa</taxon>
        <taxon>Ecdysozoa</taxon>
        <taxon>Nematoda</taxon>
        <taxon>Chromadorea</taxon>
        <taxon>Rhabditida</taxon>
        <taxon>Spirurina</taxon>
        <taxon>Ascaridomorpha</taxon>
        <taxon>Ascaridoidea</taxon>
        <taxon>Anisakidae</taxon>
        <taxon>Anisakis</taxon>
        <taxon>Anisakis simplex complex</taxon>
    </lineage>
</organism>
<dbReference type="Proteomes" id="UP000267096">
    <property type="component" value="Unassembled WGS sequence"/>
</dbReference>
<evidence type="ECO:0000313" key="3">
    <source>
        <dbReference type="EMBL" id="VDK42288.1"/>
    </source>
</evidence>